<dbReference type="GO" id="GO:0048015">
    <property type="term" value="P:phosphatidylinositol-mediated signaling"/>
    <property type="evidence" value="ECO:0007669"/>
    <property type="project" value="TreeGrafter"/>
</dbReference>
<feature type="region of interest" description="Disordered" evidence="8">
    <location>
        <begin position="592"/>
        <end position="612"/>
    </location>
</feature>
<evidence type="ECO:0000256" key="3">
    <source>
        <dbReference type="ARBA" id="ARBA00022741"/>
    </source>
</evidence>
<dbReference type="PROSITE" id="PS51545">
    <property type="entry name" value="PIK_HELICAL"/>
    <property type="match status" value="1"/>
</dbReference>
<keyword evidence="13" id="KW-1185">Reference proteome</keyword>
<dbReference type="SMART" id="SM00145">
    <property type="entry name" value="PI3Ka"/>
    <property type="match status" value="1"/>
</dbReference>
<dbReference type="InterPro" id="IPR008290">
    <property type="entry name" value="PI3K_Vps34"/>
</dbReference>
<evidence type="ECO:0000259" key="11">
    <source>
        <dbReference type="PROSITE" id="PS51547"/>
    </source>
</evidence>
<dbReference type="InterPro" id="IPR001263">
    <property type="entry name" value="PI3K_accessory_dom"/>
</dbReference>
<dbReference type="SUPFAM" id="SSF49562">
    <property type="entry name" value="C2 domain (Calcium/lipid-binding domain, CaLB)"/>
    <property type="match status" value="1"/>
</dbReference>
<evidence type="ECO:0000259" key="9">
    <source>
        <dbReference type="PROSITE" id="PS50290"/>
    </source>
</evidence>
<dbReference type="InterPro" id="IPR036940">
    <property type="entry name" value="PI3/4_kinase_cat_sf"/>
</dbReference>
<dbReference type="STRING" id="106004.A0A1Y2C2E9"/>
<dbReference type="GO" id="GO:0005768">
    <property type="term" value="C:endosome"/>
    <property type="evidence" value="ECO:0007669"/>
    <property type="project" value="TreeGrafter"/>
</dbReference>
<feature type="domain" description="PIK helical" evidence="10">
    <location>
        <begin position="281"/>
        <end position="492"/>
    </location>
</feature>
<dbReference type="InterPro" id="IPR015433">
    <property type="entry name" value="PI3/4_kinase"/>
</dbReference>
<dbReference type="Pfam" id="PF00454">
    <property type="entry name" value="PI3_PI4_kinase"/>
    <property type="match status" value="1"/>
</dbReference>
<dbReference type="InParanoid" id="A0A1Y2C2E9"/>
<dbReference type="CDD" id="cd00896">
    <property type="entry name" value="PI3Kc_III"/>
    <property type="match status" value="1"/>
</dbReference>
<dbReference type="FunCoup" id="A0A1Y2C2E9">
    <property type="interactions" value="525"/>
</dbReference>
<evidence type="ECO:0000313" key="13">
    <source>
        <dbReference type="Proteomes" id="UP000193467"/>
    </source>
</evidence>
<dbReference type="Pfam" id="PF00792">
    <property type="entry name" value="PI3K_C2"/>
    <property type="match status" value="1"/>
</dbReference>
<dbReference type="PIRSF" id="PIRSF000587">
    <property type="entry name" value="PI3K_Vps34"/>
    <property type="match status" value="1"/>
</dbReference>
<evidence type="ECO:0000256" key="4">
    <source>
        <dbReference type="ARBA" id="ARBA00022777"/>
    </source>
</evidence>
<dbReference type="CDD" id="cd00870">
    <property type="entry name" value="PI3Ka_III"/>
    <property type="match status" value="1"/>
</dbReference>
<dbReference type="FunFam" id="1.10.1070.11:FF:000002">
    <property type="entry name" value="Phosphatidylinositol 3-kinase catalytic subunit type 3"/>
    <property type="match status" value="1"/>
</dbReference>
<dbReference type="PROSITE" id="PS00916">
    <property type="entry name" value="PI3_4_KINASE_2"/>
    <property type="match status" value="1"/>
</dbReference>
<dbReference type="GO" id="GO:0034271">
    <property type="term" value="C:phosphatidylinositol 3-kinase complex, class III, type I"/>
    <property type="evidence" value="ECO:0007669"/>
    <property type="project" value="TreeGrafter"/>
</dbReference>
<evidence type="ECO:0000256" key="1">
    <source>
        <dbReference type="ARBA" id="ARBA00006209"/>
    </source>
</evidence>
<dbReference type="Gene3D" id="2.60.40.150">
    <property type="entry name" value="C2 domain"/>
    <property type="match status" value="1"/>
</dbReference>
<protein>
    <recommendedName>
        <fullName evidence="7">Phosphatidylinositol 3-kinase VPS34</fullName>
        <ecNumber evidence="7">2.7.1.137</ecNumber>
    </recommendedName>
</protein>
<dbReference type="GO" id="GO:0034272">
    <property type="term" value="C:phosphatidylinositol 3-kinase complex, class III, type II"/>
    <property type="evidence" value="ECO:0007669"/>
    <property type="project" value="TreeGrafter"/>
</dbReference>
<dbReference type="OrthoDB" id="67688at2759"/>
<keyword evidence="4 7" id="KW-0418">Kinase</keyword>
<dbReference type="EMBL" id="MCGR01000137">
    <property type="protein sequence ID" value="ORY41181.1"/>
    <property type="molecule type" value="Genomic_DNA"/>
</dbReference>
<dbReference type="InterPro" id="IPR057756">
    <property type="entry name" value="PI3-kinase_type3/VPS34_cat"/>
</dbReference>
<dbReference type="EC" id="2.7.1.137" evidence="7"/>
<keyword evidence="5 7" id="KW-0067">ATP-binding</keyword>
<dbReference type="Proteomes" id="UP000193467">
    <property type="component" value="Unassembled WGS sequence"/>
</dbReference>
<dbReference type="GO" id="GO:0005777">
    <property type="term" value="C:peroxisome"/>
    <property type="evidence" value="ECO:0007669"/>
    <property type="project" value="TreeGrafter"/>
</dbReference>
<feature type="domain" description="PI3K/PI4K catalytic" evidence="9">
    <location>
        <begin position="570"/>
        <end position="851"/>
    </location>
</feature>
<comment type="catalytic activity">
    <reaction evidence="6">
        <text>a 1,2-diacyl-sn-glycero-3-phospho-(1D-myo-inositol) + ATP = a 1,2-diacyl-sn-glycero-3-phospho-(1D-myo-inositol-3-phosphate) + ADP + H(+)</text>
        <dbReference type="Rhea" id="RHEA:12709"/>
        <dbReference type="ChEBI" id="CHEBI:15378"/>
        <dbReference type="ChEBI" id="CHEBI:30616"/>
        <dbReference type="ChEBI" id="CHEBI:57880"/>
        <dbReference type="ChEBI" id="CHEBI:58088"/>
        <dbReference type="ChEBI" id="CHEBI:456216"/>
        <dbReference type="EC" id="2.7.1.137"/>
    </reaction>
    <physiologicalReaction direction="left-to-right" evidence="6">
        <dbReference type="Rhea" id="RHEA:12710"/>
    </physiologicalReaction>
</comment>
<dbReference type="PROSITE" id="PS00915">
    <property type="entry name" value="PI3_4_KINASE_1"/>
    <property type="match status" value="1"/>
</dbReference>
<dbReference type="PROSITE" id="PS51547">
    <property type="entry name" value="C2_PI3K"/>
    <property type="match status" value="1"/>
</dbReference>
<evidence type="ECO:0000313" key="12">
    <source>
        <dbReference type="EMBL" id="ORY41181.1"/>
    </source>
</evidence>
<evidence type="ECO:0000259" key="10">
    <source>
        <dbReference type="PROSITE" id="PS51545"/>
    </source>
</evidence>
<evidence type="ECO:0000256" key="7">
    <source>
        <dbReference type="PIRNR" id="PIRNR000587"/>
    </source>
</evidence>
<dbReference type="PROSITE" id="PS50290">
    <property type="entry name" value="PI3_4_KINASE_3"/>
    <property type="match status" value="1"/>
</dbReference>
<dbReference type="AlphaFoldDB" id="A0A1Y2C2E9"/>
<reference evidence="12 13" key="1">
    <citation type="submission" date="2016-07" db="EMBL/GenBank/DDBJ databases">
        <title>Pervasive Adenine N6-methylation of Active Genes in Fungi.</title>
        <authorList>
            <consortium name="DOE Joint Genome Institute"/>
            <person name="Mondo S.J."/>
            <person name="Dannebaum R.O."/>
            <person name="Kuo R.C."/>
            <person name="Labutti K."/>
            <person name="Haridas S."/>
            <person name="Kuo A."/>
            <person name="Salamov A."/>
            <person name="Ahrendt S.R."/>
            <person name="Lipzen A."/>
            <person name="Sullivan W."/>
            <person name="Andreopoulos W.B."/>
            <person name="Clum A."/>
            <person name="Lindquist E."/>
            <person name="Daum C."/>
            <person name="Ramamoorthy G.K."/>
            <person name="Gryganskyi A."/>
            <person name="Culley D."/>
            <person name="Magnuson J.K."/>
            <person name="James T.Y."/>
            <person name="O'Malley M.A."/>
            <person name="Stajich J.E."/>
            <person name="Spatafora J.W."/>
            <person name="Visel A."/>
            <person name="Grigoriev I.V."/>
        </authorList>
    </citation>
    <scope>NUCLEOTIDE SEQUENCE [LARGE SCALE GENOMIC DNA]</scope>
    <source>
        <strain evidence="12 13">62-1032</strain>
    </source>
</reference>
<dbReference type="InterPro" id="IPR002420">
    <property type="entry name" value="PI3K-type_C2_dom"/>
</dbReference>
<sequence>MESSTAQHESELSYVRHCDIPLPLSIKLSSLQGSLPSHSLSQLLDNPQLKHHGSQQSLPPDLYLIIQLWSDNNQLIQPIQSPHKSFKSTTNYQWNQQITLPIKYRDLPLNAQLSFTVYDIASPRSVAIIGGSTLRLFGKKATLKKGKQRLFLWKGVQADGRAQSETPSKVGLKDEMGRLEKLAESEKSDNLFLYIDMPRFDFPVVFSEPEYPLAILASLTPSHSTLTPIPTSTTTTLTSASQRETDSTSLFNIIDPEIVRENPVEAKHRRLVRSHRNGPLDRELKPNAKIRDELNEILRYPPTRDLTSPQRDLIWQFRFYLTRDKRALTKFLKSVVWSDPGEVKQAVETLLPMWAEVEMDDALELLGPGEGFRERRVRAYAVGLLGKADDEELMLYLLQLVQALKFETPPSTSPSSSIRHSRHISHSHHRLNTTPTSSTVVDNLPTLADFLIERSARNPVLGNHFHWYIQVECEDKSRGKMFMEVAKKFEKRVAELEPGTTPSRLDLLHRQSLFITRISSLAVELRNSKDARPKKVDKLRSVLSSSSSHLGSFPPIPLPLDARINIIGIDAEKSSVFKSNLFPLRLHLLTSPPPSSSSSSSDPPSSYPVIFKNGDDLRQDQLIIQLITLMDRLLRKENLDLKLMPYRVLATGAIDGMVQFVESKTLQDIGNEFGGGGLLAYLRVGYPDPGSVGTYGVRPEVLDTYIRSCAGYCVVTYLLGVGDRHLDNLLLSPDGHFFHVDFGYILGRDPKPFPPAVKVCKEMVDAMGGMHSPHYARFKSLCYTAFTSLRKNANLIINLVALMVDASIPDIKMEPDKAVTKVQDKFLLNLSEEEAIKAFEALLNETSYFTSVLDRIHSVAQYWRS</sequence>
<dbReference type="GO" id="GO:0000407">
    <property type="term" value="C:phagophore assembly site"/>
    <property type="evidence" value="ECO:0007669"/>
    <property type="project" value="TreeGrafter"/>
</dbReference>
<evidence type="ECO:0000256" key="8">
    <source>
        <dbReference type="SAM" id="MobiDB-lite"/>
    </source>
</evidence>
<feature type="region of interest" description="Disordered" evidence="8">
    <location>
        <begin position="411"/>
        <end position="437"/>
    </location>
</feature>
<feature type="compositionally biased region" description="Basic residues" evidence="8">
    <location>
        <begin position="419"/>
        <end position="431"/>
    </location>
</feature>
<dbReference type="InterPro" id="IPR016024">
    <property type="entry name" value="ARM-type_fold"/>
</dbReference>
<proteinExistence type="inferred from homology"/>
<feature type="domain" description="C2 PI3K-type" evidence="11">
    <location>
        <begin position="40"/>
        <end position="189"/>
    </location>
</feature>
<evidence type="ECO:0000256" key="6">
    <source>
        <dbReference type="ARBA" id="ARBA00023985"/>
    </source>
</evidence>
<dbReference type="Gene3D" id="1.10.1070.11">
    <property type="entry name" value="Phosphatidylinositol 3-/4-kinase, catalytic domain"/>
    <property type="match status" value="1"/>
</dbReference>
<dbReference type="Pfam" id="PF00613">
    <property type="entry name" value="PI3Ka"/>
    <property type="match status" value="1"/>
</dbReference>
<dbReference type="GO" id="GO:0016303">
    <property type="term" value="F:1-phosphatidylinositol-3-kinase activity"/>
    <property type="evidence" value="ECO:0007669"/>
    <property type="project" value="UniProtKB-UniRule"/>
</dbReference>
<dbReference type="InterPro" id="IPR018936">
    <property type="entry name" value="PI3/4_kinase_CS"/>
</dbReference>
<dbReference type="SUPFAM" id="SSF56112">
    <property type="entry name" value="Protein kinase-like (PK-like)"/>
    <property type="match status" value="1"/>
</dbReference>
<evidence type="ECO:0000256" key="5">
    <source>
        <dbReference type="ARBA" id="ARBA00022840"/>
    </source>
</evidence>
<gene>
    <name evidence="12" type="ORF">BCR35DRAFT_319845</name>
</gene>
<dbReference type="SUPFAM" id="SSF48371">
    <property type="entry name" value="ARM repeat"/>
    <property type="match status" value="1"/>
</dbReference>
<dbReference type="GO" id="GO:0000045">
    <property type="term" value="P:autophagosome assembly"/>
    <property type="evidence" value="ECO:0007669"/>
    <property type="project" value="TreeGrafter"/>
</dbReference>
<dbReference type="Gene3D" id="3.30.1010.10">
    <property type="entry name" value="Phosphatidylinositol 3-kinase Catalytic Subunit, Chain A, domain 4"/>
    <property type="match status" value="1"/>
</dbReference>
<dbReference type="GO" id="GO:0005524">
    <property type="term" value="F:ATP binding"/>
    <property type="evidence" value="ECO:0007669"/>
    <property type="project" value="UniProtKB-UniRule"/>
</dbReference>
<dbReference type="PANTHER" id="PTHR10048">
    <property type="entry name" value="PHOSPHATIDYLINOSITOL KINASE"/>
    <property type="match status" value="1"/>
</dbReference>
<keyword evidence="3 7" id="KW-0547">Nucleotide-binding</keyword>
<evidence type="ECO:0000256" key="2">
    <source>
        <dbReference type="ARBA" id="ARBA00022679"/>
    </source>
</evidence>
<dbReference type="SMART" id="SM00146">
    <property type="entry name" value="PI3Kc"/>
    <property type="match status" value="1"/>
</dbReference>
<dbReference type="CDD" id="cd08397">
    <property type="entry name" value="C2_PI3K_class_III"/>
    <property type="match status" value="1"/>
</dbReference>
<dbReference type="InterPro" id="IPR035892">
    <property type="entry name" value="C2_domain_sf"/>
</dbReference>
<dbReference type="InterPro" id="IPR042236">
    <property type="entry name" value="PI3K_accessory_sf"/>
</dbReference>
<keyword evidence="2 7" id="KW-0808">Transferase</keyword>
<accession>A0A1Y2C2E9</accession>
<dbReference type="SMART" id="SM00142">
    <property type="entry name" value="PI3K_C2"/>
    <property type="match status" value="1"/>
</dbReference>
<dbReference type="GO" id="GO:0006897">
    <property type="term" value="P:endocytosis"/>
    <property type="evidence" value="ECO:0007669"/>
    <property type="project" value="TreeGrafter"/>
</dbReference>
<dbReference type="FunFam" id="1.25.40.70:FF:000009">
    <property type="entry name" value="Phosphatidylinositol 3-kinase VPS34"/>
    <property type="match status" value="1"/>
</dbReference>
<dbReference type="InterPro" id="IPR000403">
    <property type="entry name" value="PI3/4_kinase_cat_dom"/>
</dbReference>
<organism evidence="12 13">
    <name type="scientific">Leucosporidium creatinivorum</name>
    <dbReference type="NCBI Taxonomy" id="106004"/>
    <lineage>
        <taxon>Eukaryota</taxon>
        <taxon>Fungi</taxon>
        <taxon>Dikarya</taxon>
        <taxon>Basidiomycota</taxon>
        <taxon>Pucciniomycotina</taxon>
        <taxon>Microbotryomycetes</taxon>
        <taxon>Leucosporidiales</taxon>
        <taxon>Leucosporidium</taxon>
    </lineage>
</organism>
<dbReference type="FunFam" id="3.30.1010.10:FF:000002">
    <property type="entry name" value="Phosphatidylinositol 3-kinase catalytic subunit type 3"/>
    <property type="match status" value="1"/>
</dbReference>
<dbReference type="InterPro" id="IPR011009">
    <property type="entry name" value="Kinase-like_dom_sf"/>
</dbReference>
<comment type="similarity">
    <text evidence="1">Belongs to the PI3/PI4-kinase family. Type III PI4K subfamily.</text>
</comment>
<dbReference type="Gene3D" id="1.25.40.70">
    <property type="entry name" value="Phosphatidylinositol 3-kinase, accessory domain (PIK)"/>
    <property type="match status" value="1"/>
</dbReference>
<dbReference type="PANTHER" id="PTHR10048:SF7">
    <property type="entry name" value="PHOSPHATIDYLINOSITOL 3-KINASE CATALYTIC SUBUNIT TYPE 3"/>
    <property type="match status" value="1"/>
</dbReference>
<comment type="caution">
    <text evidence="12">The sequence shown here is derived from an EMBL/GenBank/DDBJ whole genome shotgun (WGS) entry which is preliminary data.</text>
</comment>
<name>A0A1Y2C2E9_9BASI</name>